<dbReference type="PANTHER" id="PTHR32440">
    <property type="entry name" value="PHOSPHATASE DCR2-RELATED-RELATED"/>
    <property type="match status" value="1"/>
</dbReference>
<evidence type="ECO:0000313" key="4">
    <source>
        <dbReference type="Proteomes" id="UP000242610"/>
    </source>
</evidence>
<accession>A0A1C4H7D5</accession>
<feature type="domain" description="Calcineurin-like phosphoesterase" evidence="2">
    <location>
        <begin position="62"/>
        <end position="199"/>
    </location>
</feature>
<dbReference type="Pfam" id="PF00149">
    <property type="entry name" value="Metallophos"/>
    <property type="match status" value="1"/>
</dbReference>
<evidence type="ECO:0000313" key="3">
    <source>
        <dbReference type="EMBL" id="SCC80610.1"/>
    </source>
</evidence>
<dbReference type="PANTHER" id="PTHR32440:SF11">
    <property type="entry name" value="METALLOPHOSPHOESTERASE DOMAIN-CONTAINING PROTEIN"/>
    <property type="match status" value="1"/>
</dbReference>
<evidence type="ECO:0000259" key="2">
    <source>
        <dbReference type="Pfam" id="PF00149"/>
    </source>
</evidence>
<name>A0A1C4H7D5_9BIFI</name>
<keyword evidence="4" id="KW-1185">Reference proteome</keyword>
<sequence length="460" mass="50293">MKKSYGSAREKVEVMTDLTHAARDSAGLASAPRIQHTHSGGGRPVSVSARLGRLQFHDSGKFRVLVLSDIQDGPNVSSDTIKLIEAALDGSRPDIVIFTGNQIAGYDKGYAGTFHKRTWTPQKWSMGSAAAKRRSAELEHTRELVRGCIAQFVAPLNERHIPWAVTYGNHDFQCGLSNVELDEIYREFPGCLNPEPTKKRSDRPRKQPGSGLPDQYIYPCEAGTFALPVGQTHERGNVLGLVLFNSGDYGKLGGYGAPSQKALEFLKVAPGLVGAKSMVFQHIPVPQYYDLLKEVPGTAAHAVEGYRTFAGRNYVIDESKTIPGSFLGEGVSCPDTDTGEFDIMQATDGYFALLAGHDHRNRFAGSVDGLMLIATPTCGFGSYGPAPAQRAARLLEFDIRHPHEPRTQLLEFGELVGKASSNKVYTYALNGTPDAAKEGTNLLRHPNRFAQILRRMHLKK</sequence>
<dbReference type="GO" id="GO:0005737">
    <property type="term" value="C:cytoplasm"/>
    <property type="evidence" value="ECO:0007669"/>
    <property type="project" value="TreeGrafter"/>
</dbReference>
<gene>
    <name evidence="3" type="ORF">GA0061077_1281</name>
</gene>
<dbReference type="SUPFAM" id="SSF56300">
    <property type="entry name" value="Metallo-dependent phosphatases"/>
    <property type="match status" value="1"/>
</dbReference>
<dbReference type="InterPro" id="IPR029052">
    <property type="entry name" value="Metallo-depent_PP-like"/>
</dbReference>
<protein>
    <submittedName>
        <fullName evidence="3">Calcineurin-like phosphoesterase</fullName>
    </submittedName>
</protein>
<reference evidence="4" key="1">
    <citation type="submission" date="2016-08" db="EMBL/GenBank/DDBJ databases">
        <authorList>
            <person name="Varghese N."/>
            <person name="Submissions Spin"/>
        </authorList>
    </citation>
    <scope>NUCLEOTIDE SEQUENCE [LARGE SCALE GENOMIC DNA]</scope>
    <source>
        <strain evidence="4">R-52791</strain>
    </source>
</reference>
<proteinExistence type="predicted"/>
<dbReference type="Gene3D" id="3.60.21.10">
    <property type="match status" value="1"/>
</dbReference>
<dbReference type="GO" id="GO:0016788">
    <property type="term" value="F:hydrolase activity, acting on ester bonds"/>
    <property type="evidence" value="ECO:0007669"/>
    <property type="project" value="TreeGrafter"/>
</dbReference>
<organism evidence="3 4">
    <name type="scientific">Bifidobacterium commune</name>
    <dbReference type="NCBI Taxonomy" id="1505727"/>
    <lineage>
        <taxon>Bacteria</taxon>
        <taxon>Bacillati</taxon>
        <taxon>Actinomycetota</taxon>
        <taxon>Actinomycetes</taxon>
        <taxon>Bifidobacteriales</taxon>
        <taxon>Bifidobacteriaceae</taxon>
        <taxon>Bifidobacterium</taxon>
    </lineage>
</organism>
<dbReference type="EMBL" id="FMBL01000003">
    <property type="protein sequence ID" value="SCC80610.1"/>
    <property type="molecule type" value="Genomic_DNA"/>
</dbReference>
<evidence type="ECO:0000256" key="1">
    <source>
        <dbReference type="SAM" id="MobiDB-lite"/>
    </source>
</evidence>
<dbReference type="STRING" id="1505727.GA0061077_1281"/>
<dbReference type="InterPro" id="IPR004843">
    <property type="entry name" value="Calcineurin-like_PHP"/>
</dbReference>
<feature type="region of interest" description="Disordered" evidence="1">
    <location>
        <begin position="192"/>
        <end position="214"/>
    </location>
</feature>
<dbReference type="Proteomes" id="UP000242610">
    <property type="component" value="Unassembled WGS sequence"/>
</dbReference>
<dbReference type="AlphaFoldDB" id="A0A1C4H7D5"/>